<name>A0A6M3LW31_9ZZZZ</name>
<dbReference type="EMBL" id="MT143434">
    <property type="protein sequence ID" value="QJA96798.1"/>
    <property type="molecule type" value="Genomic_DNA"/>
</dbReference>
<dbReference type="AlphaFoldDB" id="A0A6M3LW31"/>
<organism evidence="1">
    <name type="scientific">viral metagenome</name>
    <dbReference type="NCBI Taxonomy" id="1070528"/>
    <lineage>
        <taxon>unclassified sequences</taxon>
        <taxon>metagenomes</taxon>
        <taxon>organismal metagenomes</taxon>
    </lineage>
</organism>
<reference evidence="1" key="1">
    <citation type="submission" date="2020-03" db="EMBL/GenBank/DDBJ databases">
        <title>The deep terrestrial virosphere.</title>
        <authorList>
            <person name="Holmfeldt K."/>
            <person name="Nilsson E."/>
            <person name="Simone D."/>
            <person name="Lopez-Fernandez M."/>
            <person name="Wu X."/>
            <person name="de Brujin I."/>
            <person name="Lundin D."/>
            <person name="Andersson A."/>
            <person name="Bertilsson S."/>
            <person name="Dopson M."/>
        </authorList>
    </citation>
    <scope>NUCLEOTIDE SEQUENCE</scope>
    <source>
        <strain evidence="1">MM415B07355</strain>
    </source>
</reference>
<proteinExistence type="predicted"/>
<gene>
    <name evidence="1" type="ORF">MM415B07355_0007</name>
</gene>
<accession>A0A6M3LW31</accession>
<protein>
    <submittedName>
        <fullName evidence="1">Uncharacterized protein</fullName>
    </submittedName>
</protein>
<sequence>MTINLPIETYKRHLEALRILEAIVEYDETVLQYDYPAACIPNIEEAKKIVKELRST</sequence>
<evidence type="ECO:0000313" key="1">
    <source>
        <dbReference type="EMBL" id="QJA96798.1"/>
    </source>
</evidence>